<evidence type="ECO:0000313" key="1">
    <source>
        <dbReference type="EMBL" id="OGG04376.1"/>
    </source>
</evidence>
<name>A0A1F5YW74_9BACT</name>
<organism evidence="1 2">
    <name type="scientific">Candidatus Gottesmanbacteria bacterium RBG_16_52_11</name>
    <dbReference type="NCBI Taxonomy" id="1798374"/>
    <lineage>
        <taxon>Bacteria</taxon>
        <taxon>Candidatus Gottesmaniibacteriota</taxon>
    </lineage>
</organism>
<dbReference type="Proteomes" id="UP000178448">
    <property type="component" value="Unassembled WGS sequence"/>
</dbReference>
<proteinExistence type="predicted"/>
<comment type="caution">
    <text evidence="1">The sequence shown here is derived from an EMBL/GenBank/DDBJ whole genome shotgun (WGS) entry which is preliminary data.</text>
</comment>
<dbReference type="EMBL" id="MFJD01000003">
    <property type="protein sequence ID" value="OGG04376.1"/>
    <property type="molecule type" value="Genomic_DNA"/>
</dbReference>
<protein>
    <submittedName>
        <fullName evidence="1">Uncharacterized protein</fullName>
    </submittedName>
</protein>
<dbReference type="AlphaFoldDB" id="A0A1F5YW74"/>
<evidence type="ECO:0000313" key="2">
    <source>
        <dbReference type="Proteomes" id="UP000178448"/>
    </source>
</evidence>
<accession>A0A1F5YW74</accession>
<reference evidence="1 2" key="1">
    <citation type="journal article" date="2016" name="Nat. Commun.">
        <title>Thousands of microbial genomes shed light on interconnected biogeochemical processes in an aquifer system.</title>
        <authorList>
            <person name="Anantharaman K."/>
            <person name="Brown C.T."/>
            <person name="Hug L.A."/>
            <person name="Sharon I."/>
            <person name="Castelle C.J."/>
            <person name="Probst A.J."/>
            <person name="Thomas B.C."/>
            <person name="Singh A."/>
            <person name="Wilkins M.J."/>
            <person name="Karaoz U."/>
            <person name="Brodie E.L."/>
            <person name="Williams K.H."/>
            <person name="Hubbard S.S."/>
            <person name="Banfield J.F."/>
        </authorList>
    </citation>
    <scope>NUCLEOTIDE SEQUENCE [LARGE SCALE GENOMIC DNA]</scope>
</reference>
<sequence length="222" mass="25218">MKLTEYADRTPPDFGDLLDSVDPRVRVEVIVPGFARYSIFRYSPKEVVARYQRQSVRAADFLAGHRADELSFEPGILDGRHLRNTDFLSASGDVMIPIAFAGSKIKRIEQSVHNCRECQVAVSDDVPGFSLNQLLNYEKSGLAMHPDAKDLENPIFRFLFENRQNYELRNTLDAVLNEIKYDLSDHLNFSEADRAVISPEDVIITANPDGLLFTIIDFRHLT</sequence>
<gene>
    <name evidence="1" type="ORF">A2Z33_04345</name>
</gene>